<evidence type="ECO:0000256" key="18">
    <source>
        <dbReference type="SAM" id="Phobius"/>
    </source>
</evidence>
<dbReference type="Pfam" id="PF01532">
    <property type="entry name" value="Glyco_hydro_47"/>
    <property type="match status" value="1"/>
</dbReference>
<name>A0A1Y1L020_PHOPY</name>
<comment type="similarity">
    <text evidence="3 17">Belongs to the glycosyl hydrolase 47 family.</text>
</comment>
<evidence type="ECO:0000256" key="16">
    <source>
        <dbReference type="PIRSR" id="PIRSR601382-3"/>
    </source>
</evidence>
<dbReference type="PANTHER" id="PTHR11742">
    <property type="entry name" value="MANNOSYL-OLIGOSACCHARIDE ALPHA-1,2-MANNOSIDASE-RELATED"/>
    <property type="match status" value="1"/>
</dbReference>
<comment type="subcellular location">
    <subcellularLocation>
        <location evidence="14">Endomembrane system</location>
        <topology evidence="14">Single-pass type II membrane protein</topology>
    </subcellularLocation>
</comment>
<evidence type="ECO:0000256" key="11">
    <source>
        <dbReference type="ARBA" id="ARBA00047669"/>
    </source>
</evidence>
<evidence type="ECO:0000256" key="6">
    <source>
        <dbReference type="ARBA" id="ARBA00022837"/>
    </source>
</evidence>
<comment type="catalytic activity">
    <reaction evidence="12">
        <text>N(4)-(alpha-D-Man-(1-&gt;2)-alpha-D-Man-(1-&gt;2)-alpha-D-Man-(1-&gt;3)-[alpha-D-Man-(1-&gt;2)-alpha-D-Man-(1-&gt;3)-[alpha-D-Man-(1-&gt;2)-alpha-D-Man-(1-&gt;6)]-alpha-D-Man-(1-&gt;6)]-beta-D-Man-(1-&gt;4)-beta-D-GlcNAc-(1-&gt;4)-beta-D-GlcNAc)-L-asparaginyl-[protein] (N-glucan mannose isomer 9A1,2,3B1,2,3) + 4 H2O = N(4)-(alpha-D-Man-(1-&gt;3)-[alpha-D-Man-(1-&gt;3)-[alpha-D-Man-(1-&gt;6)]-alpha-D-Man-(1-&gt;6)]-beta-D-Man-(1-&gt;4)-beta-D-GlcNAc-(1-&gt;4)-beta-D-GlcNAc)-L-asparaginyl-[protein] (N-glucan mannose isomer 5A1,2) + 4 beta-D-mannose</text>
        <dbReference type="Rhea" id="RHEA:56008"/>
        <dbReference type="Rhea" id="RHEA-COMP:14356"/>
        <dbReference type="Rhea" id="RHEA-COMP:14367"/>
        <dbReference type="ChEBI" id="CHEBI:15377"/>
        <dbReference type="ChEBI" id="CHEBI:28563"/>
        <dbReference type="ChEBI" id="CHEBI:59087"/>
        <dbReference type="ChEBI" id="CHEBI:139493"/>
        <dbReference type="EC" id="3.2.1.113"/>
    </reaction>
</comment>
<keyword evidence="8 18" id="KW-0472">Membrane</keyword>
<evidence type="ECO:0000256" key="7">
    <source>
        <dbReference type="ARBA" id="ARBA00022968"/>
    </source>
</evidence>
<dbReference type="GO" id="GO:0005509">
    <property type="term" value="F:calcium ion binding"/>
    <property type="evidence" value="ECO:0007669"/>
    <property type="project" value="InterPro"/>
</dbReference>
<comment type="function">
    <text evidence="13">Involved in the maturation of Asn-linked oligosaccharides. Progressively trim alpha-1,2-linked mannose residues from Man(9)GlcNAc(2) to produce Man(5)GlcNAc(2).</text>
</comment>
<protein>
    <recommendedName>
        <fullName evidence="17">alpha-1,2-Mannosidase</fullName>
        <ecNumber evidence="17">3.2.1.-</ecNumber>
    </recommendedName>
</protein>
<accession>A0A1Y1L020</accession>
<dbReference type="InterPro" id="IPR012341">
    <property type="entry name" value="6hp_glycosidase-like_sf"/>
</dbReference>
<dbReference type="SUPFAM" id="SSF48225">
    <property type="entry name" value="Seven-hairpin glycosidases"/>
    <property type="match status" value="1"/>
</dbReference>
<feature type="active site" evidence="15">
    <location>
        <position position="420"/>
    </location>
</feature>
<evidence type="ECO:0000256" key="1">
    <source>
        <dbReference type="ARBA" id="ARBA00001913"/>
    </source>
</evidence>
<evidence type="ECO:0000256" key="12">
    <source>
        <dbReference type="ARBA" id="ARBA00048605"/>
    </source>
</evidence>
<dbReference type="GO" id="GO:0005975">
    <property type="term" value="P:carbohydrate metabolic process"/>
    <property type="evidence" value="ECO:0007669"/>
    <property type="project" value="InterPro"/>
</dbReference>
<evidence type="ECO:0000313" key="19">
    <source>
        <dbReference type="EMBL" id="JAV66111.1"/>
    </source>
</evidence>
<comment type="cofactor">
    <cofactor evidence="1">
        <name>Ca(2+)</name>
        <dbReference type="ChEBI" id="CHEBI:29108"/>
    </cofactor>
</comment>
<keyword evidence="9 16" id="KW-1015">Disulfide bond</keyword>
<dbReference type="EC" id="3.2.1.-" evidence="17"/>
<organism evidence="19">
    <name type="scientific">Photinus pyralis</name>
    <name type="common">Common eastern firefly</name>
    <name type="synonym">Lampyris pyralis</name>
    <dbReference type="NCBI Taxonomy" id="7054"/>
    <lineage>
        <taxon>Eukaryota</taxon>
        <taxon>Metazoa</taxon>
        <taxon>Ecdysozoa</taxon>
        <taxon>Arthropoda</taxon>
        <taxon>Hexapoda</taxon>
        <taxon>Insecta</taxon>
        <taxon>Pterygota</taxon>
        <taxon>Neoptera</taxon>
        <taxon>Endopterygota</taxon>
        <taxon>Coleoptera</taxon>
        <taxon>Polyphaga</taxon>
        <taxon>Elateriformia</taxon>
        <taxon>Elateroidea</taxon>
        <taxon>Lampyridae</taxon>
        <taxon>Lampyrinae</taxon>
        <taxon>Photinus</taxon>
    </lineage>
</organism>
<keyword evidence="4 18" id="KW-0812">Transmembrane</keyword>
<keyword evidence="6" id="KW-0106">Calcium</keyword>
<evidence type="ECO:0000256" key="13">
    <source>
        <dbReference type="ARBA" id="ARBA00054774"/>
    </source>
</evidence>
<evidence type="ECO:0000256" key="3">
    <source>
        <dbReference type="ARBA" id="ARBA00007658"/>
    </source>
</evidence>
<dbReference type="GO" id="GO:0004571">
    <property type="term" value="F:mannosyl-oligosaccharide 1,2-alpha-mannosidase activity"/>
    <property type="evidence" value="ECO:0007669"/>
    <property type="project" value="UniProtKB-EC"/>
</dbReference>
<evidence type="ECO:0000256" key="8">
    <source>
        <dbReference type="ARBA" id="ARBA00023136"/>
    </source>
</evidence>
<keyword evidence="10 17" id="KW-0326">Glycosidase</keyword>
<evidence type="ECO:0000256" key="4">
    <source>
        <dbReference type="ARBA" id="ARBA00022692"/>
    </source>
</evidence>
<dbReference type="GO" id="GO:0000139">
    <property type="term" value="C:Golgi membrane"/>
    <property type="evidence" value="ECO:0007669"/>
    <property type="project" value="TreeGrafter"/>
</dbReference>
<keyword evidence="5 17" id="KW-0378">Hydrolase</keyword>
<feature type="active site" evidence="15">
    <location>
        <position position="554"/>
    </location>
</feature>
<comment type="catalytic activity">
    <reaction evidence="11">
        <text>N(4)-(alpha-D-Man-(1-&gt;2)-alpha-D-Man-(1-&gt;2)-alpha-D-Man-(1-&gt;3)-[alpha-D-Man-(1-&gt;3)-[alpha-D-Man-(1-&gt;2)-alpha-D-Man-(1-&gt;6)]-alpha-D-Man-(1-&gt;6)]-beta-D-Man-(1-&gt;4)-beta-D-GlcNAc-(1-&gt;4)-beta-D-GlcNAc)-L-asparaginyl-[protein] (N-glucan mannose isomer 8A1,2,3B1,3) + 3 H2O = N(4)-(alpha-D-Man-(1-&gt;3)-[alpha-D-Man-(1-&gt;3)-[alpha-D-Man-(1-&gt;6)]-alpha-D-Man-(1-&gt;6)]-beta-D-Man-(1-&gt;4)-beta-D-GlcNAc-(1-&gt;4)-beta-D-GlcNAc)-L-asparaginyl-[protein] (N-glucan mannose isomer 5A1,2) + 3 beta-D-mannose</text>
        <dbReference type="Rhea" id="RHEA:56028"/>
        <dbReference type="Rhea" id="RHEA-COMP:14358"/>
        <dbReference type="Rhea" id="RHEA-COMP:14367"/>
        <dbReference type="ChEBI" id="CHEBI:15377"/>
        <dbReference type="ChEBI" id="CHEBI:28563"/>
        <dbReference type="ChEBI" id="CHEBI:59087"/>
        <dbReference type="ChEBI" id="CHEBI:60628"/>
        <dbReference type="EC" id="3.2.1.113"/>
    </reaction>
</comment>
<evidence type="ECO:0000256" key="5">
    <source>
        <dbReference type="ARBA" id="ARBA00022801"/>
    </source>
</evidence>
<comment type="pathway">
    <text evidence="2">Protein modification; protein glycosylation.</text>
</comment>
<dbReference type="EMBL" id="GEZM01071032">
    <property type="protein sequence ID" value="JAV66111.1"/>
    <property type="molecule type" value="Transcribed_RNA"/>
</dbReference>
<feature type="transmembrane region" description="Helical" evidence="18">
    <location>
        <begin position="32"/>
        <end position="52"/>
    </location>
</feature>
<evidence type="ECO:0000256" key="15">
    <source>
        <dbReference type="PIRSR" id="PIRSR601382-1"/>
    </source>
</evidence>
<dbReference type="PRINTS" id="PR00747">
    <property type="entry name" value="GLYHDRLASE47"/>
</dbReference>
<keyword evidence="18" id="KW-1133">Transmembrane helix</keyword>
<dbReference type="GO" id="GO:0005783">
    <property type="term" value="C:endoplasmic reticulum"/>
    <property type="evidence" value="ECO:0007669"/>
    <property type="project" value="TreeGrafter"/>
</dbReference>
<dbReference type="PANTHER" id="PTHR11742:SF6">
    <property type="entry name" value="MANNOSYL-OLIGOSACCHARIDE ALPHA-1,2-MANNOSIDASE IA-RELATED"/>
    <property type="match status" value="1"/>
</dbReference>
<dbReference type="InterPro" id="IPR050749">
    <property type="entry name" value="Glycosyl_Hydrolase_47"/>
</dbReference>
<feature type="active site" description="Proton donor" evidence="15">
    <location>
        <position position="529"/>
    </location>
</feature>
<sequence length="633" mass="72470">MTVTGILPSYQRFVNGVPVPFSRKSFRQREKYIIFLVFITFGFVCFGTFFFLPEFKGSKSTAESVYQVYDKIKRAGPELLIPPPPHLDDEKDSLKIPVIRHDAEDQIDPHIIDDKAKLQAKIEQDEQLKVLERPDMEINLNNDNHKKVSSTSKPIVQIAEEEKRDRDVNENAIVTVPPAISNHYPQIRGGEDEDEETRQRRDKIKEMMKHAWDNYVKYAWGKNELRPITKRAHSASIFGTMPVGATILDGLDTLYIMGLQDEFKKGRDWVANELNIDSLASDVSVFEVNIRFVGGLLSCYALTGDVLFRDKAQEIADKLLPAFQTPTGIPNALVNFRTGSSKNYGWASGGSSILSEFGTLHLEFAYLSDVTGNPIYRSKVDHIRQHIRSMEKPKGLYPNYLNPKTGKWGQHHISMGALGDSFYEYLLKAWMQSNKEDNEARQMFDDAMQAVMQHMLHTSSSGLTYFAELKFDRPEHKMDHLGCFSGGLLALASKSLKNEMSDKYMDIADKITNTCHESYARSQTKLGPESFRFTGGVEARALKSSEKYYILRPEVIESYFYMYRLTKDQKYRDWGWQAVEALEKHCRVPGGYTGLKNVDTDEPLQDDVQQSFFLAETLKVCYCFNLYIFFFLV</sequence>
<evidence type="ECO:0000256" key="10">
    <source>
        <dbReference type="ARBA" id="ARBA00023295"/>
    </source>
</evidence>
<dbReference type="Gene3D" id="1.50.10.10">
    <property type="match status" value="1"/>
</dbReference>
<feature type="active site" description="Proton donor" evidence="15">
    <location>
        <position position="287"/>
    </location>
</feature>
<reference evidence="19" key="1">
    <citation type="journal article" date="2016" name="Sci. Rep.">
        <title>Molecular characterization of firefly nuptial gifts: a multi-omics approach sheds light on postcopulatory sexual selection.</title>
        <authorList>
            <person name="Al-Wathiqui N."/>
            <person name="Fallon T.R."/>
            <person name="South A."/>
            <person name="Weng J.K."/>
            <person name="Lewis S.M."/>
        </authorList>
    </citation>
    <scope>NUCLEOTIDE SEQUENCE</scope>
</reference>
<dbReference type="InterPro" id="IPR001382">
    <property type="entry name" value="Glyco_hydro_47"/>
</dbReference>
<dbReference type="InterPro" id="IPR036026">
    <property type="entry name" value="Seven-hairpin_glycosidases"/>
</dbReference>
<feature type="disulfide bond" evidence="16">
    <location>
        <begin position="483"/>
        <end position="515"/>
    </location>
</feature>
<evidence type="ECO:0000256" key="14">
    <source>
        <dbReference type="ARBA" id="ARBA00060399"/>
    </source>
</evidence>
<dbReference type="FunFam" id="1.50.10.10:FF:000002">
    <property type="entry name" value="alpha-1,2-Mannosidase"/>
    <property type="match status" value="1"/>
</dbReference>
<evidence type="ECO:0000256" key="2">
    <source>
        <dbReference type="ARBA" id="ARBA00004922"/>
    </source>
</evidence>
<evidence type="ECO:0000256" key="9">
    <source>
        <dbReference type="ARBA" id="ARBA00023157"/>
    </source>
</evidence>
<proteinExistence type="inferred from homology"/>
<evidence type="ECO:0000256" key="17">
    <source>
        <dbReference type="RuleBase" id="RU361193"/>
    </source>
</evidence>
<dbReference type="AlphaFoldDB" id="A0A1Y1L020"/>
<keyword evidence="7" id="KW-0735">Signal-anchor</keyword>